<evidence type="ECO:0000256" key="5">
    <source>
        <dbReference type="ARBA" id="ARBA00022825"/>
    </source>
</evidence>
<dbReference type="Gene3D" id="3.90.226.10">
    <property type="entry name" value="2-enoyl-CoA Hydratase, Chain A, domain 1"/>
    <property type="match status" value="3"/>
</dbReference>
<evidence type="ECO:0000256" key="8">
    <source>
        <dbReference type="PIRSR" id="PIRSR001217-1"/>
    </source>
</evidence>
<name>A0A977KXH2_9CYAN</name>
<dbReference type="InterPro" id="IPR047217">
    <property type="entry name" value="S49_SppA_67K_type_N"/>
</dbReference>
<feature type="domain" description="Peptidase S49" evidence="10">
    <location>
        <begin position="376"/>
        <end position="527"/>
    </location>
</feature>
<evidence type="ECO:0000256" key="1">
    <source>
        <dbReference type="ARBA" id="ARBA00004370"/>
    </source>
</evidence>
<dbReference type="SUPFAM" id="SSF52096">
    <property type="entry name" value="ClpP/crotonase"/>
    <property type="match status" value="2"/>
</dbReference>
<feature type="active site" description="Proton donor/acceptor" evidence="8">
    <location>
        <position position="195"/>
    </location>
</feature>
<feature type="transmembrane region" description="Helical" evidence="9">
    <location>
        <begin position="12"/>
        <end position="37"/>
    </location>
</feature>
<accession>A0A977KXH2</accession>
<proteinExistence type="inferred from homology"/>
<keyword evidence="4 7" id="KW-0378">Hydrolase</keyword>
<dbReference type="NCBIfam" id="TIGR00706">
    <property type="entry name" value="SppA_dom"/>
    <property type="match status" value="1"/>
</dbReference>
<evidence type="ECO:0000313" key="11">
    <source>
        <dbReference type="EMBL" id="UXE61713.1"/>
    </source>
</evidence>
<dbReference type="InterPro" id="IPR001907">
    <property type="entry name" value="ClpP"/>
</dbReference>
<dbReference type="NCBIfam" id="TIGR00705">
    <property type="entry name" value="SppA_67K"/>
    <property type="match status" value="1"/>
</dbReference>
<keyword evidence="9" id="KW-0812">Transmembrane</keyword>
<dbReference type="InterPro" id="IPR047272">
    <property type="entry name" value="S49_SppA_C"/>
</dbReference>
<reference evidence="11" key="1">
    <citation type="submission" date="2021-04" db="EMBL/GenBank/DDBJ databases">
        <title>Genome sequence of Woronichinia naegeliana from Washington state freshwater lake bloom.</title>
        <authorList>
            <person name="Dreher T.W."/>
        </authorList>
    </citation>
    <scope>NUCLEOTIDE SEQUENCE</scope>
    <source>
        <strain evidence="11">WA131</strain>
    </source>
</reference>
<dbReference type="GO" id="GO:0004252">
    <property type="term" value="F:serine-type endopeptidase activity"/>
    <property type="evidence" value="ECO:0007669"/>
    <property type="project" value="InterPro"/>
</dbReference>
<dbReference type="GO" id="GO:0006465">
    <property type="term" value="P:signal peptide processing"/>
    <property type="evidence" value="ECO:0007669"/>
    <property type="project" value="InterPro"/>
</dbReference>
<dbReference type="EC" id="3.4.21.-" evidence="7"/>
<evidence type="ECO:0000259" key="10">
    <source>
        <dbReference type="Pfam" id="PF01343"/>
    </source>
</evidence>
<keyword evidence="9" id="KW-1133">Transmembrane helix</keyword>
<evidence type="ECO:0000256" key="2">
    <source>
        <dbReference type="ARBA" id="ARBA00008683"/>
    </source>
</evidence>
<protein>
    <recommendedName>
        <fullName evidence="7">Protease 4</fullName>
        <ecNumber evidence="7">3.4.21.-</ecNumber>
    </recommendedName>
    <alternativeName>
        <fullName evidence="7">Endopeptidase IV</fullName>
    </alternativeName>
    <alternativeName>
        <fullName evidence="7">Protease IV</fullName>
    </alternativeName>
    <alternativeName>
        <fullName evidence="7">Signal peptide peptidase</fullName>
    </alternativeName>
</protein>
<dbReference type="InterPro" id="IPR004635">
    <property type="entry name" value="Pept_S49_SppA"/>
</dbReference>
<feature type="domain" description="Peptidase S49" evidence="10">
    <location>
        <begin position="127"/>
        <end position="280"/>
    </location>
</feature>
<dbReference type="CDD" id="cd07023">
    <property type="entry name" value="S49_Sppa_N_C"/>
    <property type="match status" value="1"/>
</dbReference>
<organism evidence="11">
    <name type="scientific">Woronichinia naegeliana WA131</name>
    <dbReference type="NCBI Taxonomy" id="2824559"/>
    <lineage>
        <taxon>Bacteria</taxon>
        <taxon>Bacillati</taxon>
        <taxon>Cyanobacteriota</taxon>
        <taxon>Cyanophyceae</taxon>
        <taxon>Synechococcales</taxon>
        <taxon>Coelosphaeriaceae</taxon>
        <taxon>Woronichinia</taxon>
    </lineage>
</organism>
<sequence length="601" mass="65993">MNRFIKQILASFIGTIAALLMTVTVGASALVLLLLLLSQDSSPVVKEKTVLIFDLATQIQDTESTPSFNQILSQESQSTLSLRQVLETIQKASKDDRIVAIFLDGRQGGGASGYASLTEIREALQRFRQTGKTIIAYGVDWREPDYFLASIADEILENPIGTVEINGLGTEPLFYGAALAKYGIGVQAVRVGNFKSAVEPFTRQDLSPQNRQQLESLLGGVWQTYIETVATSRSLTASDLQAIADYQGLLSAQKAQKAKLIDKVVYWDQVVDQLKSLSKVDEDEEKSFRQISLNDYVSVPVKAFPVRRSDQKIAVLYIDGTIVNGAGSLDSVGGDRFVKLIRKIRADQDIKAVVVRINSPGGSATASDLIWREVQLLKAKKPVVISMGNVAASGGYWIATGGQHIFAEPTTITGSIGVFSLLFNVETIGNRFGLTWDQVQTSKLANLGSGIRPKSAAELAIFQQAVNQIYDLFLDKVSQSRGLSKAKVAEIAQGRVWTGAEAKKIGLVDDLGGLEQAITYAANQTNLGDNWELDEYPRQKSLETAILESLFKLQIQSQIPKVQTDPLTQKWQDFRAELTSLQTLNDPKGIYARLPFNWKWH</sequence>
<keyword evidence="7" id="KW-1003">Cell membrane</keyword>
<dbReference type="PIRSF" id="PIRSF001217">
    <property type="entry name" value="Protease_4_SppA"/>
    <property type="match status" value="1"/>
</dbReference>
<dbReference type="Pfam" id="PF01343">
    <property type="entry name" value="Peptidase_S49"/>
    <property type="match status" value="2"/>
</dbReference>
<keyword evidence="6 7" id="KW-0472">Membrane</keyword>
<evidence type="ECO:0000256" key="6">
    <source>
        <dbReference type="ARBA" id="ARBA00023136"/>
    </source>
</evidence>
<dbReference type="InterPro" id="IPR002142">
    <property type="entry name" value="Peptidase_S49"/>
</dbReference>
<evidence type="ECO:0000256" key="9">
    <source>
        <dbReference type="SAM" id="Phobius"/>
    </source>
</evidence>
<dbReference type="CDD" id="cd07018">
    <property type="entry name" value="S49_SppA_67K_type"/>
    <property type="match status" value="1"/>
</dbReference>
<dbReference type="InterPro" id="IPR029045">
    <property type="entry name" value="ClpP/crotonase-like_dom_sf"/>
</dbReference>
<keyword evidence="3 7" id="KW-0645">Protease</keyword>
<gene>
    <name evidence="11" type="primary">sppA</name>
    <name evidence="11" type="ORF">KA717_01780</name>
</gene>
<evidence type="ECO:0000256" key="4">
    <source>
        <dbReference type="ARBA" id="ARBA00022801"/>
    </source>
</evidence>
<dbReference type="AlphaFoldDB" id="A0A977KXH2"/>
<dbReference type="KEGG" id="wna:KA717_01780"/>
<dbReference type="PANTHER" id="PTHR33209:SF1">
    <property type="entry name" value="PEPTIDASE S49 DOMAIN-CONTAINING PROTEIN"/>
    <property type="match status" value="1"/>
</dbReference>
<evidence type="ECO:0000256" key="7">
    <source>
        <dbReference type="PIRNR" id="PIRNR001217"/>
    </source>
</evidence>
<dbReference type="Proteomes" id="UP001065613">
    <property type="component" value="Chromosome"/>
</dbReference>
<dbReference type="EMBL" id="CP073041">
    <property type="protein sequence ID" value="UXE61713.1"/>
    <property type="molecule type" value="Genomic_DNA"/>
</dbReference>
<dbReference type="InterPro" id="IPR004634">
    <property type="entry name" value="Pept_S49_pIV"/>
</dbReference>
<comment type="subcellular location">
    <subcellularLocation>
        <location evidence="7">Cell inner membrane</location>
    </subcellularLocation>
    <subcellularLocation>
        <location evidence="1">Membrane</location>
    </subcellularLocation>
</comment>
<feature type="active site" description="Nucleophile" evidence="8">
    <location>
        <position position="393"/>
    </location>
</feature>
<dbReference type="PRINTS" id="PR00127">
    <property type="entry name" value="CLPPROTEASEP"/>
</dbReference>
<dbReference type="GO" id="GO:0004176">
    <property type="term" value="F:ATP-dependent peptidase activity"/>
    <property type="evidence" value="ECO:0007669"/>
    <property type="project" value="InterPro"/>
</dbReference>
<dbReference type="PANTHER" id="PTHR33209">
    <property type="entry name" value="PROTEASE 4"/>
    <property type="match status" value="1"/>
</dbReference>
<comment type="similarity">
    <text evidence="2 7">Belongs to the peptidase S49 family.</text>
</comment>
<evidence type="ECO:0000256" key="3">
    <source>
        <dbReference type="ARBA" id="ARBA00022670"/>
    </source>
</evidence>
<dbReference type="GO" id="GO:0005886">
    <property type="term" value="C:plasma membrane"/>
    <property type="evidence" value="ECO:0007669"/>
    <property type="project" value="UniProtKB-SubCell"/>
</dbReference>
<keyword evidence="7" id="KW-0997">Cell inner membrane</keyword>
<keyword evidence="5" id="KW-0720">Serine protease</keyword>